<keyword evidence="1" id="KW-0813">Transport</keyword>
<dbReference type="SUPFAM" id="SSF46458">
    <property type="entry name" value="Globin-like"/>
    <property type="match status" value="1"/>
</dbReference>
<dbReference type="InterPro" id="IPR009050">
    <property type="entry name" value="Globin-like_sf"/>
</dbReference>
<keyword evidence="2" id="KW-0349">Heme</keyword>
<evidence type="ECO:0000256" key="3">
    <source>
        <dbReference type="ARBA" id="ARBA00022723"/>
    </source>
</evidence>
<dbReference type="Proteomes" id="UP000066284">
    <property type="component" value="Chromosome 1"/>
</dbReference>
<dbReference type="GO" id="GO:0046872">
    <property type="term" value="F:metal ion binding"/>
    <property type="evidence" value="ECO:0007669"/>
    <property type="project" value="UniProtKB-KW"/>
</dbReference>
<dbReference type="AlphaFoldDB" id="A0A0S4KSY2"/>
<evidence type="ECO:0000256" key="2">
    <source>
        <dbReference type="ARBA" id="ARBA00022617"/>
    </source>
</evidence>
<keyword evidence="3" id="KW-0479">Metal-binding</keyword>
<dbReference type="RefSeq" id="WP_062484832.1">
    <property type="nucleotide sequence ID" value="NZ_LN885086.1"/>
</dbReference>
<keyword evidence="7" id="KW-1185">Reference proteome</keyword>
<keyword evidence="4" id="KW-0408">Iron</keyword>
<comment type="similarity">
    <text evidence="5">Belongs to the truncated hemoglobin family. Group II subfamily.</text>
</comment>
<dbReference type="CDD" id="cd14773">
    <property type="entry name" value="TrHb2_PhHbO-like_O"/>
    <property type="match status" value="1"/>
</dbReference>
<dbReference type="GO" id="GO:0019825">
    <property type="term" value="F:oxygen binding"/>
    <property type="evidence" value="ECO:0007669"/>
    <property type="project" value="InterPro"/>
</dbReference>
<evidence type="ECO:0000256" key="5">
    <source>
        <dbReference type="ARBA" id="ARBA00034496"/>
    </source>
</evidence>
<organism evidence="6 7">
    <name type="scientific">Candidatus Nitrospira inopinata</name>
    <dbReference type="NCBI Taxonomy" id="1715989"/>
    <lineage>
        <taxon>Bacteria</taxon>
        <taxon>Pseudomonadati</taxon>
        <taxon>Nitrospirota</taxon>
        <taxon>Nitrospiria</taxon>
        <taxon>Nitrospirales</taxon>
        <taxon>Nitrospiraceae</taxon>
        <taxon>Nitrospira</taxon>
    </lineage>
</organism>
<dbReference type="EMBL" id="LN885086">
    <property type="protein sequence ID" value="CUQ66879.1"/>
    <property type="molecule type" value="Genomic_DNA"/>
</dbReference>
<name>A0A0S4KSY2_9BACT</name>
<accession>A0A0S4KSY2</accession>
<reference evidence="7" key="1">
    <citation type="submission" date="2015-09" db="EMBL/GenBank/DDBJ databases">
        <authorList>
            <person name="Daims H."/>
        </authorList>
    </citation>
    <scope>NUCLEOTIDE SEQUENCE [LARGE SCALE GENOMIC DNA]</scope>
</reference>
<evidence type="ECO:0000256" key="1">
    <source>
        <dbReference type="ARBA" id="ARBA00022448"/>
    </source>
</evidence>
<dbReference type="KEGG" id="nio:NITINOP_1907"/>
<dbReference type="InterPro" id="IPR001486">
    <property type="entry name" value="Hemoglobin_trunc"/>
</dbReference>
<dbReference type="GO" id="GO:0020037">
    <property type="term" value="F:heme binding"/>
    <property type="evidence" value="ECO:0007669"/>
    <property type="project" value="InterPro"/>
</dbReference>
<dbReference type="STRING" id="1715989.NITINOP_1907"/>
<evidence type="ECO:0000313" key="6">
    <source>
        <dbReference type="EMBL" id="CUQ66879.1"/>
    </source>
</evidence>
<proteinExistence type="inferred from homology"/>
<evidence type="ECO:0000313" key="7">
    <source>
        <dbReference type="Proteomes" id="UP000066284"/>
    </source>
</evidence>
<dbReference type="PANTHER" id="PTHR47366">
    <property type="entry name" value="TWO-ON-TWO HEMOGLOBIN-3"/>
    <property type="match status" value="1"/>
</dbReference>
<dbReference type="PANTHER" id="PTHR47366:SF1">
    <property type="entry name" value="TWO-ON-TWO HEMOGLOBIN-3"/>
    <property type="match status" value="1"/>
</dbReference>
<dbReference type="Gene3D" id="1.10.490.10">
    <property type="entry name" value="Globins"/>
    <property type="match status" value="1"/>
</dbReference>
<sequence>MTSHDQENDAALTPYQAAGGLEGITKLVDEFYANMERLPEAQVIRAMHPADLTESRKKLTYFLCGWLGGPKLFQQHYGPISIPGAHKRFPIGYEERDAWLLCMQRALAAQPYSSELKDYLLAALSIPAERVRQVNRGEI</sequence>
<protein>
    <submittedName>
        <fullName evidence="6">Globin-like protein</fullName>
    </submittedName>
</protein>
<dbReference type="InterPro" id="IPR012292">
    <property type="entry name" value="Globin/Proto"/>
</dbReference>
<dbReference type="OrthoDB" id="9790913at2"/>
<dbReference type="GO" id="GO:0005344">
    <property type="term" value="F:oxygen carrier activity"/>
    <property type="evidence" value="ECO:0007669"/>
    <property type="project" value="InterPro"/>
</dbReference>
<dbReference type="InterPro" id="IPR044203">
    <property type="entry name" value="GlbO/GLB3-like"/>
</dbReference>
<dbReference type="Pfam" id="PF01152">
    <property type="entry name" value="Bac_globin"/>
    <property type="match status" value="1"/>
</dbReference>
<gene>
    <name evidence="6" type="ORF">NITINOP_1907</name>
</gene>
<evidence type="ECO:0000256" key="4">
    <source>
        <dbReference type="ARBA" id="ARBA00023004"/>
    </source>
</evidence>